<dbReference type="Proteomes" id="UP000002791">
    <property type="component" value="Chromosome"/>
</dbReference>
<dbReference type="Pfam" id="PF21997">
    <property type="entry name" value="DUF6928"/>
    <property type="match status" value="1"/>
</dbReference>
<reference evidence="1 2" key="1">
    <citation type="submission" date="2011-11" db="EMBL/GenBank/DDBJ databases">
        <title>The Noncontiguous Finished sequence of Saccharomonospora cyanea NA-134.</title>
        <authorList>
            <consortium name="US DOE Joint Genome Institute"/>
            <person name="Lucas S."/>
            <person name="Han J."/>
            <person name="Lapidus A."/>
            <person name="Cheng J.-F."/>
            <person name="Goodwin L."/>
            <person name="Pitluck S."/>
            <person name="Peters L."/>
            <person name="Ovchinnikova G."/>
            <person name="Lu M."/>
            <person name="Detter J.C."/>
            <person name="Han C."/>
            <person name="Tapia R."/>
            <person name="Land M."/>
            <person name="Hauser L."/>
            <person name="Kyrpides N."/>
            <person name="Ivanova N."/>
            <person name="Pagani I."/>
            <person name="Brambilla E.-M."/>
            <person name="Klenk H.-P."/>
            <person name="Woyke T."/>
        </authorList>
    </citation>
    <scope>NUCLEOTIDE SEQUENCE [LARGE SCALE GENOMIC DNA]</scope>
    <source>
        <strain evidence="1 2">NA-134</strain>
    </source>
</reference>
<dbReference type="AlphaFoldDB" id="H5XNX8"/>
<gene>
    <name evidence="1" type="ORF">SaccyDRAFT_4417</name>
</gene>
<accession>H5XNX8</accession>
<sequence>MIYGVAPHVIHREIFRKCAVRDARYLMGSKSAVVVFAEAEPRRAFRDAGLTDHDKSKRLAEITLGATAQETGLLTLDLAVWPDSGIVCAASLPECEVVCSRELARYRPSELTEWILRLANGRGAYAVFMHSAEDWAAFAVWSDGALVRSLSMNPSSGVMEDMGEHLPFEFPFWEGERSVRNEPNYALPFHPIDFGNEALREFFGFVLEGREDELCFDLEEFEVPAFRAVSQA</sequence>
<proteinExistence type="predicted"/>
<name>H5XNX8_9PSEU</name>
<dbReference type="HOGENOM" id="CLU_062995_1_0_11"/>
<organism evidence="1 2">
    <name type="scientific">Saccharomonospora cyanea NA-134</name>
    <dbReference type="NCBI Taxonomy" id="882082"/>
    <lineage>
        <taxon>Bacteria</taxon>
        <taxon>Bacillati</taxon>
        <taxon>Actinomycetota</taxon>
        <taxon>Actinomycetes</taxon>
        <taxon>Pseudonocardiales</taxon>
        <taxon>Pseudonocardiaceae</taxon>
        <taxon>Saccharomonospora</taxon>
    </lineage>
</organism>
<dbReference type="EMBL" id="CM001440">
    <property type="protein sequence ID" value="EHR63227.1"/>
    <property type="molecule type" value="Genomic_DNA"/>
</dbReference>
<dbReference type="InterPro" id="IPR053847">
    <property type="entry name" value="DUF6928"/>
</dbReference>
<keyword evidence="2" id="KW-1185">Reference proteome</keyword>
<dbReference type="eggNOG" id="ENOG5031CVH">
    <property type="taxonomic scope" value="Bacteria"/>
</dbReference>
<evidence type="ECO:0000313" key="1">
    <source>
        <dbReference type="EMBL" id="EHR63227.1"/>
    </source>
</evidence>
<evidence type="ECO:0000313" key="2">
    <source>
        <dbReference type="Proteomes" id="UP000002791"/>
    </source>
</evidence>
<protein>
    <submittedName>
        <fullName evidence="1">Uncharacterized protein</fullName>
    </submittedName>
</protein>
<dbReference type="STRING" id="882082.SaccyDRAFT_4417"/>